<dbReference type="Proteomes" id="UP000241085">
    <property type="component" value="Unassembled WGS sequence"/>
</dbReference>
<dbReference type="InterPro" id="IPR050266">
    <property type="entry name" value="AB_hydrolase_sf"/>
</dbReference>
<organism evidence="2 3">
    <name type="scientific">Rathayibacter caricis DSM 15933</name>
    <dbReference type="NCBI Taxonomy" id="1328867"/>
    <lineage>
        <taxon>Bacteria</taxon>
        <taxon>Bacillati</taxon>
        <taxon>Actinomycetota</taxon>
        <taxon>Actinomycetes</taxon>
        <taxon>Micrococcales</taxon>
        <taxon>Microbacteriaceae</taxon>
        <taxon>Rathayibacter</taxon>
    </lineage>
</organism>
<dbReference type="PANTHER" id="PTHR43798:SF33">
    <property type="entry name" value="HYDROLASE, PUTATIVE (AFU_ORTHOLOGUE AFUA_2G14860)-RELATED"/>
    <property type="match status" value="1"/>
</dbReference>
<sequence length="342" mass="37932">MSGEWRPDVLGAGFEQRTLPLGEDDEGEVVATLVRHRPVAPRWRGPASGIDVLYVHGWSDYFFQTGLAEFWHGLGARFFALDLRKYGRSLRPHQTPGFASDLAVYDEDIAAARSVMGEHGHRGRRLVLMGHSTGGLTLSLWAARHPEELTALVLNSPWLEFQARAVGRQMLAPWMMLRARVAPHGTLPVIDQGFYSRTVSATLEGEWEYDPAWRPERGFPVSPAWLTAVLAGHRRVERGLNLRMPVLTLLSSRSVLLPWWSDEMRSADVALDVRSIGERAATLGTTITIARIEGAVHDVVLSAPRIRARAYAEIERWARGYLPADRPISGRTGRAAPPTGAA</sequence>
<protein>
    <submittedName>
        <fullName evidence="2">Alpha/beta hydrolase</fullName>
    </submittedName>
</protein>
<evidence type="ECO:0000259" key="1">
    <source>
        <dbReference type="Pfam" id="PF12146"/>
    </source>
</evidence>
<dbReference type="Pfam" id="PF12146">
    <property type="entry name" value="Hydrolase_4"/>
    <property type="match status" value="1"/>
</dbReference>
<keyword evidence="3" id="KW-1185">Reference proteome</keyword>
<dbReference type="InterPro" id="IPR022742">
    <property type="entry name" value="Hydrolase_4"/>
</dbReference>
<gene>
    <name evidence="2" type="ORF">C1I63_01005</name>
</gene>
<evidence type="ECO:0000313" key="3">
    <source>
        <dbReference type="Proteomes" id="UP000241085"/>
    </source>
</evidence>
<keyword evidence="2" id="KW-0378">Hydrolase</keyword>
<dbReference type="EMBL" id="PZPL01000001">
    <property type="protein sequence ID" value="PTL74537.1"/>
    <property type="molecule type" value="Genomic_DNA"/>
</dbReference>
<dbReference type="GO" id="GO:0016787">
    <property type="term" value="F:hydrolase activity"/>
    <property type="evidence" value="ECO:0007669"/>
    <property type="project" value="UniProtKB-KW"/>
</dbReference>
<comment type="caution">
    <text evidence="2">The sequence shown here is derived from an EMBL/GenBank/DDBJ whole genome shotgun (WGS) entry which is preliminary data.</text>
</comment>
<accession>A0A2T4UYB3</accession>
<reference evidence="2 3" key="1">
    <citation type="submission" date="2018-03" db="EMBL/GenBank/DDBJ databases">
        <title>Bacteriophage NCPPB3778 and a type I-E CRISPR drive the evolution of the US Biological Select Agent, Rathayibacter toxicus.</title>
        <authorList>
            <person name="Davis E.W.II."/>
            <person name="Tabima J.F."/>
            <person name="Weisberg A.J."/>
            <person name="Dantas Lopes L."/>
            <person name="Wiseman M.S."/>
            <person name="Wiseman M.S."/>
            <person name="Pupko T."/>
            <person name="Belcher M.S."/>
            <person name="Sechler A.J."/>
            <person name="Tancos M.A."/>
            <person name="Schroeder B.K."/>
            <person name="Murray T.D."/>
            <person name="Luster D.G."/>
            <person name="Schneider W.L."/>
            <person name="Rogers E."/>
            <person name="Andreote F.D."/>
            <person name="Grunwald N.J."/>
            <person name="Putnam M.L."/>
            <person name="Chang J.H."/>
        </authorList>
    </citation>
    <scope>NUCLEOTIDE SEQUENCE [LARGE SCALE GENOMIC DNA]</scope>
    <source>
        <strain evidence="2 3">DSM 15933</strain>
    </source>
</reference>
<dbReference type="PANTHER" id="PTHR43798">
    <property type="entry name" value="MONOACYLGLYCEROL LIPASE"/>
    <property type="match status" value="1"/>
</dbReference>
<dbReference type="GO" id="GO:0016020">
    <property type="term" value="C:membrane"/>
    <property type="evidence" value="ECO:0007669"/>
    <property type="project" value="TreeGrafter"/>
</dbReference>
<proteinExistence type="predicted"/>
<dbReference type="Gene3D" id="3.40.50.1820">
    <property type="entry name" value="alpha/beta hydrolase"/>
    <property type="match status" value="1"/>
</dbReference>
<dbReference type="InterPro" id="IPR029058">
    <property type="entry name" value="AB_hydrolase_fold"/>
</dbReference>
<dbReference type="SUPFAM" id="SSF53474">
    <property type="entry name" value="alpha/beta-Hydrolases"/>
    <property type="match status" value="1"/>
</dbReference>
<dbReference type="AlphaFoldDB" id="A0A2T4UYB3"/>
<feature type="domain" description="Serine aminopeptidase S33" evidence="1">
    <location>
        <begin position="52"/>
        <end position="250"/>
    </location>
</feature>
<evidence type="ECO:0000313" key="2">
    <source>
        <dbReference type="EMBL" id="PTL74537.1"/>
    </source>
</evidence>
<name>A0A2T4UYB3_9MICO</name>